<evidence type="ECO:0000313" key="2">
    <source>
        <dbReference type="EMBL" id="SFC93470.1"/>
    </source>
</evidence>
<dbReference type="Pfam" id="PF07963">
    <property type="entry name" value="N_methyl"/>
    <property type="match status" value="1"/>
</dbReference>
<keyword evidence="1" id="KW-0812">Transmembrane</keyword>
<dbReference type="Gene3D" id="3.30.700.10">
    <property type="entry name" value="Glycoprotein, Type 4 Pilin"/>
    <property type="match status" value="1"/>
</dbReference>
<sequence length="141" mass="14557">MGRSPGFTLVELVLVLVILGILAAVAVPQLAGTGETAELAAARTQAGAIRAASAVNVANCRLNPAGGDCTELDFNYCSDLDGPDGALARLLPEYDPERFDVAFPANSRPGCKRPDTEFFFTITATAGGLDDPTPCCLGPSD</sequence>
<name>A0A1I1NIA7_9GAMM</name>
<dbReference type="STRING" id="1123397.SAMN05660831_00142"/>
<keyword evidence="3" id="KW-1185">Reference proteome</keyword>
<gene>
    <name evidence="2" type="ORF">SAMN05660831_00142</name>
</gene>
<evidence type="ECO:0000313" key="3">
    <source>
        <dbReference type="Proteomes" id="UP000198611"/>
    </source>
</evidence>
<dbReference type="InterPro" id="IPR012902">
    <property type="entry name" value="N_methyl_site"/>
</dbReference>
<dbReference type="SUPFAM" id="SSF54523">
    <property type="entry name" value="Pili subunits"/>
    <property type="match status" value="1"/>
</dbReference>
<dbReference type="NCBIfam" id="TIGR02532">
    <property type="entry name" value="IV_pilin_GFxxxE"/>
    <property type="match status" value="1"/>
</dbReference>
<dbReference type="InterPro" id="IPR045584">
    <property type="entry name" value="Pilin-like"/>
</dbReference>
<feature type="transmembrane region" description="Helical" evidence="1">
    <location>
        <begin position="6"/>
        <end position="27"/>
    </location>
</feature>
<evidence type="ECO:0000256" key="1">
    <source>
        <dbReference type="SAM" id="Phobius"/>
    </source>
</evidence>
<protein>
    <submittedName>
        <fullName evidence="2">Prepilin-type N-terminal cleavage/methylation domain-containing protein</fullName>
    </submittedName>
</protein>
<accession>A0A1I1NIA7</accession>
<proteinExistence type="predicted"/>
<reference evidence="2 3" key="1">
    <citation type="submission" date="2016-10" db="EMBL/GenBank/DDBJ databases">
        <authorList>
            <person name="de Groot N.N."/>
        </authorList>
    </citation>
    <scope>NUCLEOTIDE SEQUENCE [LARGE SCALE GENOMIC DNA]</scope>
    <source>
        <strain evidence="2 3">HL3</strain>
    </source>
</reference>
<dbReference type="Proteomes" id="UP000198611">
    <property type="component" value="Unassembled WGS sequence"/>
</dbReference>
<keyword evidence="1" id="KW-0472">Membrane</keyword>
<dbReference type="AlphaFoldDB" id="A0A1I1NIA7"/>
<dbReference type="EMBL" id="FOMJ01000001">
    <property type="protein sequence ID" value="SFC93470.1"/>
    <property type="molecule type" value="Genomic_DNA"/>
</dbReference>
<keyword evidence="1" id="KW-1133">Transmembrane helix</keyword>
<dbReference type="RefSeq" id="WP_159432972.1">
    <property type="nucleotide sequence ID" value="NZ_FOMJ01000001.1"/>
</dbReference>
<organism evidence="2 3">
    <name type="scientific">Thiohalospira halophila DSM 15071</name>
    <dbReference type="NCBI Taxonomy" id="1123397"/>
    <lineage>
        <taxon>Bacteria</taxon>
        <taxon>Pseudomonadati</taxon>
        <taxon>Pseudomonadota</taxon>
        <taxon>Gammaproteobacteria</taxon>
        <taxon>Thiohalospirales</taxon>
        <taxon>Thiohalospiraceae</taxon>
        <taxon>Thiohalospira</taxon>
    </lineage>
</organism>